<dbReference type="SUPFAM" id="SSF53383">
    <property type="entry name" value="PLP-dependent transferases"/>
    <property type="match status" value="1"/>
</dbReference>
<dbReference type="InterPro" id="IPR015424">
    <property type="entry name" value="PyrdxlP-dep_Trfase"/>
</dbReference>
<dbReference type="PANTHER" id="PTHR42885:SF1">
    <property type="entry name" value="THREONINE-PHOSPHATE DECARBOXYLASE"/>
    <property type="match status" value="1"/>
</dbReference>
<comment type="cofactor">
    <cofactor evidence="1">
        <name>pyridoxal 5'-phosphate</name>
        <dbReference type="ChEBI" id="CHEBI:597326"/>
    </cofactor>
</comment>
<dbReference type="InterPro" id="IPR015421">
    <property type="entry name" value="PyrdxlP-dep_Trfase_major"/>
</dbReference>
<keyword evidence="5" id="KW-0169">Cobalamin biosynthesis</keyword>
<evidence type="ECO:0000256" key="1">
    <source>
        <dbReference type="ARBA" id="ARBA00001933"/>
    </source>
</evidence>
<dbReference type="InterPro" id="IPR015422">
    <property type="entry name" value="PyrdxlP-dep_Trfase_small"/>
</dbReference>
<dbReference type="Pfam" id="PF00155">
    <property type="entry name" value="Aminotran_1_2"/>
    <property type="match status" value="1"/>
</dbReference>
<feature type="domain" description="Aminotransferase class I/classII large" evidence="10">
    <location>
        <begin position="59"/>
        <end position="321"/>
    </location>
</feature>
<dbReference type="OrthoDB" id="9799304at2"/>
<reference evidence="11 12" key="1">
    <citation type="submission" date="2019-06" db="EMBL/GenBank/DDBJ databases">
        <title>A novel bacterium of genus Amaricoccus, isolated from marine sediment.</title>
        <authorList>
            <person name="Huang H."/>
            <person name="Mo K."/>
            <person name="Hu Y."/>
        </authorList>
    </citation>
    <scope>NUCLEOTIDE SEQUENCE [LARGE SCALE GENOMIC DNA]</scope>
    <source>
        <strain evidence="11 12">HB172011</strain>
    </source>
</reference>
<dbReference type="Proteomes" id="UP000319255">
    <property type="component" value="Unassembled WGS sequence"/>
</dbReference>
<gene>
    <name evidence="11" type="ORF">FJM51_00190</name>
</gene>
<dbReference type="RefSeq" id="WP_140452085.1">
    <property type="nucleotide sequence ID" value="NZ_VFRP01000001.1"/>
</dbReference>
<comment type="pathway">
    <text evidence="3">Cofactor biosynthesis; adenosylcobalamin biosynthesis.</text>
</comment>
<evidence type="ECO:0000313" key="11">
    <source>
        <dbReference type="EMBL" id="TPE53507.1"/>
    </source>
</evidence>
<dbReference type="GO" id="GO:0009236">
    <property type="term" value="P:cobalamin biosynthetic process"/>
    <property type="evidence" value="ECO:0007669"/>
    <property type="project" value="UniProtKB-UniPathway"/>
</dbReference>
<dbReference type="EC" id="4.1.1.81" evidence="4"/>
<keyword evidence="7 11" id="KW-0456">Lyase</keyword>
<evidence type="ECO:0000256" key="8">
    <source>
        <dbReference type="ARBA" id="ARBA00029996"/>
    </source>
</evidence>
<organism evidence="11 12">
    <name type="scientific">Amaricoccus solimangrovi</name>
    <dbReference type="NCBI Taxonomy" id="2589815"/>
    <lineage>
        <taxon>Bacteria</taxon>
        <taxon>Pseudomonadati</taxon>
        <taxon>Pseudomonadota</taxon>
        <taxon>Alphaproteobacteria</taxon>
        <taxon>Rhodobacterales</taxon>
        <taxon>Paracoccaceae</taxon>
        <taxon>Amaricoccus</taxon>
    </lineage>
</organism>
<evidence type="ECO:0000256" key="2">
    <source>
        <dbReference type="ARBA" id="ARBA00003444"/>
    </source>
</evidence>
<evidence type="ECO:0000256" key="6">
    <source>
        <dbReference type="ARBA" id="ARBA00022898"/>
    </source>
</evidence>
<evidence type="ECO:0000256" key="4">
    <source>
        <dbReference type="ARBA" id="ARBA00012285"/>
    </source>
</evidence>
<dbReference type="AlphaFoldDB" id="A0A501X016"/>
<evidence type="ECO:0000256" key="3">
    <source>
        <dbReference type="ARBA" id="ARBA00004953"/>
    </source>
</evidence>
<dbReference type="Gene3D" id="3.40.640.10">
    <property type="entry name" value="Type I PLP-dependent aspartate aminotransferase-like (Major domain)"/>
    <property type="match status" value="1"/>
</dbReference>
<dbReference type="UniPathway" id="UPA00148"/>
<evidence type="ECO:0000313" key="12">
    <source>
        <dbReference type="Proteomes" id="UP000319255"/>
    </source>
</evidence>
<dbReference type="EMBL" id="VFRP01000001">
    <property type="protein sequence ID" value="TPE53507.1"/>
    <property type="molecule type" value="Genomic_DNA"/>
</dbReference>
<evidence type="ECO:0000256" key="9">
    <source>
        <dbReference type="ARBA" id="ARBA00048531"/>
    </source>
</evidence>
<dbReference type="InterPro" id="IPR004839">
    <property type="entry name" value="Aminotransferase_I/II_large"/>
</dbReference>
<comment type="caution">
    <text evidence="11">The sequence shown here is derived from an EMBL/GenBank/DDBJ whole genome shotgun (WGS) entry which is preliminary data.</text>
</comment>
<dbReference type="InterPro" id="IPR005860">
    <property type="entry name" value="CobD"/>
</dbReference>
<name>A0A501X016_9RHOB</name>
<comment type="function">
    <text evidence="2">Decarboxylates L-threonine-O-3-phosphate to yield (R)-1-amino-2-propanol O-2-phosphate, the precursor for the linkage between the nucleotide loop and the corrin ring in cobalamin.</text>
</comment>
<evidence type="ECO:0000256" key="5">
    <source>
        <dbReference type="ARBA" id="ARBA00022573"/>
    </source>
</evidence>
<dbReference type="GO" id="GO:0030170">
    <property type="term" value="F:pyridoxal phosphate binding"/>
    <property type="evidence" value="ECO:0007669"/>
    <property type="project" value="InterPro"/>
</dbReference>
<dbReference type="PROSITE" id="PS00105">
    <property type="entry name" value="AA_TRANSFER_CLASS_1"/>
    <property type="match status" value="1"/>
</dbReference>
<sequence>MRDHGGDLDQAIRRHGGPAEAWIDLSTGINRRPYPAPPPSAAALRALPTRAEIAELEREARRAWRVAERDGSETLALAGAQAAIQAIPRLGAPGAARVLAPTYNEYAGALAAAGWTVAEVASIDALEGAELAFLANPNNPDGRRHAPEALRRLAGRVGRLVVDESFADVCPELSLLPGARPPNILTLRSFGKFHGLAGLRLGFVTGAPAEIAALRAMAGPWPVSGPAIAIGRAALADDAWAEATRARLAAEVPRIDALAASAGWSPAGGTALFRLYGTPGAEAARDRLAAHRIWSRVFPWSASWIRLGLPGSEPEWDRLCLALAG</sequence>
<proteinExistence type="predicted"/>
<evidence type="ECO:0000259" key="10">
    <source>
        <dbReference type="Pfam" id="PF00155"/>
    </source>
</evidence>
<dbReference type="PANTHER" id="PTHR42885">
    <property type="entry name" value="HISTIDINOL-PHOSPHATE AMINOTRANSFERASE-RELATED"/>
    <property type="match status" value="1"/>
</dbReference>
<dbReference type="Gene3D" id="3.90.1150.10">
    <property type="entry name" value="Aspartate Aminotransferase, domain 1"/>
    <property type="match status" value="1"/>
</dbReference>
<keyword evidence="6" id="KW-0663">Pyridoxal phosphate</keyword>
<comment type="catalytic activity">
    <reaction evidence="9">
        <text>O-phospho-L-threonine + H(+) = (R)-1-aminopropan-2-yl phosphate + CO2</text>
        <dbReference type="Rhea" id="RHEA:11492"/>
        <dbReference type="ChEBI" id="CHEBI:15378"/>
        <dbReference type="ChEBI" id="CHEBI:16526"/>
        <dbReference type="ChEBI" id="CHEBI:58563"/>
        <dbReference type="ChEBI" id="CHEBI:58675"/>
        <dbReference type="EC" id="4.1.1.81"/>
    </reaction>
</comment>
<protein>
    <recommendedName>
        <fullName evidence="4">threonine-phosphate decarboxylase</fullName>
        <ecNumber evidence="4">4.1.1.81</ecNumber>
    </recommendedName>
    <alternativeName>
        <fullName evidence="8">L-threonine-O-3-phosphate decarboxylase</fullName>
    </alternativeName>
</protein>
<dbReference type="InterPro" id="IPR004838">
    <property type="entry name" value="NHTrfase_class1_PyrdxlP-BS"/>
</dbReference>
<dbReference type="GO" id="GO:0048472">
    <property type="term" value="F:threonine-phosphate decarboxylase activity"/>
    <property type="evidence" value="ECO:0007669"/>
    <property type="project" value="UniProtKB-EC"/>
</dbReference>
<dbReference type="NCBIfam" id="TIGR01140">
    <property type="entry name" value="L_thr_O3P_dcar"/>
    <property type="match status" value="1"/>
</dbReference>
<accession>A0A501X016</accession>
<keyword evidence="12" id="KW-1185">Reference proteome</keyword>
<evidence type="ECO:0000256" key="7">
    <source>
        <dbReference type="ARBA" id="ARBA00023239"/>
    </source>
</evidence>
<dbReference type="CDD" id="cd00609">
    <property type="entry name" value="AAT_like"/>
    <property type="match status" value="1"/>
</dbReference>